<dbReference type="InterPro" id="IPR013221">
    <property type="entry name" value="Mur_ligase_cen"/>
</dbReference>
<evidence type="ECO:0000256" key="2">
    <source>
        <dbReference type="ARBA" id="ARBA00004799"/>
    </source>
</evidence>
<protein>
    <recommendedName>
        <fullName evidence="7">Dihydrofolate synthase/folylpolyglutamate synthase</fullName>
        <ecNumber evidence="5">6.3.2.12</ecNumber>
        <ecNumber evidence="6">6.3.2.17</ecNumber>
    </recommendedName>
    <alternativeName>
        <fullName evidence="16">Folylpoly-gamma-glutamate synthetase-dihydrofolate synthetase</fullName>
    </alternativeName>
    <alternativeName>
        <fullName evidence="14">Folylpolyglutamate synthetase</fullName>
    </alternativeName>
    <alternativeName>
        <fullName evidence="15">Tetrahydrofolylpolyglutamate synthase</fullName>
    </alternativeName>
</protein>
<dbReference type="GO" id="GO:0046872">
    <property type="term" value="F:metal ion binding"/>
    <property type="evidence" value="ECO:0007669"/>
    <property type="project" value="UniProtKB-KW"/>
</dbReference>
<keyword evidence="9" id="KW-0479">Metal-binding</keyword>
<evidence type="ECO:0000313" key="24">
    <source>
        <dbReference type="EMBL" id="QQD24264.1"/>
    </source>
</evidence>
<dbReference type="PANTHER" id="PTHR11136:SF0">
    <property type="entry name" value="DIHYDROFOLATE SYNTHETASE-RELATED"/>
    <property type="match status" value="1"/>
</dbReference>
<dbReference type="Gene3D" id="3.40.1190.10">
    <property type="entry name" value="Mur-like, catalytic domain"/>
    <property type="match status" value="1"/>
</dbReference>
<keyword evidence="8 21" id="KW-0436">Ligase</keyword>
<evidence type="ECO:0000256" key="14">
    <source>
        <dbReference type="ARBA" id="ARBA00030048"/>
    </source>
</evidence>
<name>A0A9X7UWN0_9GAMM</name>
<comment type="function">
    <text evidence="1">Functions in two distinct reactions of the de novo folate biosynthetic pathway. Catalyzes the addition of a glutamate residue to dihydropteroate (7,8-dihydropteroate or H2Pte) to form dihydrofolate (7,8-dihydrofolate monoglutamate or H2Pte-Glu). Also catalyzes successive additions of L-glutamate to tetrahydrofolate or 10-formyltetrahydrofolate or 5,10-methylenetetrahydrofolate, leading to folylpolyglutamate derivatives.</text>
</comment>
<dbReference type="SUPFAM" id="SSF53244">
    <property type="entry name" value="MurD-like peptide ligases, peptide-binding domain"/>
    <property type="match status" value="1"/>
</dbReference>
<evidence type="ECO:0000256" key="13">
    <source>
        <dbReference type="ARBA" id="ARBA00022909"/>
    </source>
</evidence>
<dbReference type="Pfam" id="PF02875">
    <property type="entry name" value="Mur_ligase_C"/>
    <property type="match status" value="1"/>
</dbReference>
<dbReference type="GO" id="GO:0046656">
    <property type="term" value="P:folic acid biosynthetic process"/>
    <property type="evidence" value="ECO:0007669"/>
    <property type="project" value="UniProtKB-KW"/>
</dbReference>
<dbReference type="Gene3D" id="3.90.190.20">
    <property type="entry name" value="Mur ligase, C-terminal domain"/>
    <property type="match status" value="1"/>
</dbReference>
<sequence>MSFDTQQASLAQWLQRLEALHPSEIELGLARISRVAERLDCLRPAPLVILVGGTNGKGTTSALLSALLQAQGLTVGLYCSPHIHRYNERVQVNGREVSDADLCAGFRAVEVARGETSLTYFEFGTLAALHWFKQQQLDACVLEIGLGGRLDAVNIVDADISVVTSIGLDHQAWLGDTVEQIGYEKAGIARAGRWLVCGQPQPPATVRATAKTLGAHWCGRDDDFFVQPDGNQLQVRFRQHNQTQQWQLPAAHIPYPNVATAIQTLALLERLPDQATVAAVVQQLRVAGRLQQFVRESDGQRLQLTLDVAHNEQAAAYIGQQLGQVDGIILGMLADKDPAAVLAALPQTEQLLVVGLDCPRGLSAAQLAERIGSAVLLTQAETVAAAMQQLPDHGHWLVCGSFYTVEAALAVIEEETGQWNCI</sequence>
<dbReference type="EC" id="6.3.2.12" evidence="5"/>
<keyword evidence="25" id="KW-1185">Reference proteome</keyword>
<keyword evidence="10 21" id="KW-0547">Nucleotide-binding</keyword>
<evidence type="ECO:0000256" key="20">
    <source>
        <dbReference type="ARBA" id="ARBA00049161"/>
    </source>
</evidence>
<evidence type="ECO:0000256" key="11">
    <source>
        <dbReference type="ARBA" id="ARBA00022840"/>
    </source>
</evidence>
<comment type="catalytic activity">
    <reaction evidence="17">
        <text>(6S)-5,6,7,8-tetrahydrofolyl-(gamma-L-Glu)(n) + L-glutamate + ATP = (6S)-5,6,7,8-tetrahydrofolyl-(gamma-L-Glu)(n+1) + ADP + phosphate + H(+)</text>
        <dbReference type="Rhea" id="RHEA:10580"/>
        <dbReference type="Rhea" id="RHEA-COMP:14738"/>
        <dbReference type="Rhea" id="RHEA-COMP:14740"/>
        <dbReference type="ChEBI" id="CHEBI:15378"/>
        <dbReference type="ChEBI" id="CHEBI:29985"/>
        <dbReference type="ChEBI" id="CHEBI:30616"/>
        <dbReference type="ChEBI" id="CHEBI:43474"/>
        <dbReference type="ChEBI" id="CHEBI:141005"/>
        <dbReference type="ChEBI" id="CHEBI:456216"/>
        <dbReference type="EC" id="6.3.2.17"/>
    </reaction>
</comment>
<evidence type="ECO:0000256" key="3">
    <source>
        <dbReference type="ARBA" id="ARBA00005150"/>
    </source>
</evidence>
<feature type="domain" description="Mur ligase C-terminal" evidence="22">
    <location>
        <begin position="288"/>
        <end position="401"/>
    </location>
</feature>
<proteinExistence type="inferred from homology"/>
<feature type="domain" description="Mur ligase central" evidence="23">
    <location>
        <begin position="51"/>
        <end position="188"/>
    </location>
</feature>
<evidence type="ECO:0000256" key="12">
    <source>
        <dbReference type="ARBA" id="ARBA00022842"/>
    </source>
</evidence>
<reference evidence="24 25" key="1">
    <citation type="submission" date="2019-11" db="EMBL/GenBank/DDBJ databases">
        <title>Venatorbacter sp. nov. a predator of Campylobacter and other Gram-negative bacteria.</title>
        <authorList>
            <person name="Saeedi A."/>
            <person name="Cummings N.J."/>
            <person name="Connerton I.F."/>
            <person name="Connerton P.L."/>
        </authorList>
    </citation>
    <scope>NUCLEOTIDE SEQUENCE [LARGE SCALE GENOMIC DNA]</scope>
    <source>
        <strain evidence="24">XL5</strain>
    </source>
</reference>
<dbReference type="InterPro" id="IPR036565">
    <property type="entry name" value="Mur-like_cat_sf"/>
</dbReference>
<evidence type="ECO:0000313" key="25">
    <source>
        <dbReference type="Proteomes" id="UP000596074"/>
    </source>
</evidence>
<keyword evidence="12" id="KW-0460">Magnesium</keyword>
<dbReference type="InterPro" id="IPR001645">
    <property type="entry name" value="Folylpolyglutamate_synth"/>
</dbReference>
<comment type="pathway">
    <text evidence="3">Cofactor biosynthesis; tetrahydrofolylpolyglutamate biosynthesis.</text>
</comment>
<evidence type="ECO:0000256" key="5">
    <source>
        <dbReference type="ARBA" id="ARBA00013023"/>
    </source>
</evidence>
<accession>A0A9X7UWN0</accession>
<dbReference type="Proteomes" id="UP000596074">
    <property type="component" value="Chromosome"/>
</dbReference>
<dbReference type="GO" id="GO:0005524">
    <property type="term" value="F:ATP binding"/>
    <property type="evidence" value="ECO:0007669"/>
    <property type="project" value="UniProtKB-KW"/>
</dbReference>
<evidence type="ECO:0000256" key="17">
    <source>
        <dbReference type="ARBA" id="ARBA00047493"/>
    </source>
</evidence>
<evidence type="ECO:0000256" key="16">
    <source>
        <dbReference type="ARBA" id="ARBA00032510"/>
    </source>
</evidence>
<comment type="similarity">
    <text evidence="4 21">Belongs to the folylpolyglutamate synthase family.</text>
</comment>
<dbReference type="GO" id="GO:0008841">
    <property type="term" value="F:dihydrofolate synthase activity"/>
    <property type="evidence" value="ECO:0007669"/>
    <property type="project" value="UniProtKB-EC"/>
</dbReference>
<evidence type="ECO:0000256" key="19">
    <source>
        <dbReference type="ARBA" id="ARBA00049035"/>
    </source>
</evidence>
<evidence type="ECO:0000259" key="23">
    <source>
        <dbReference type="Pfam" id="PF08245"/>
    </source>
</evidence>
<comment type="catalytic activity">
    <reaction evidence="19">
        <text>(6R)-5,10-methylenetetrahydrofolyl-(gamma-L-Glu)(n) + L-glutamate + ATP = (6R)-5,10-methylenetetrahydrofolyl-(gamma-L-Glu)(n+1) + ADP + phosphate + H(+)</text>
        <dbReference type="Rhea" id="RHEA:51912"/>
        <dbReference type="Rhea" id="RHEA-COMP:13257"/>
        <dbReference type="Rhea" id="RHEA-COMP:13258"/>
        <dbReference type="ChEBI" id="CHEBI:15378"/>
        <dbReference type="ChEBI" id="CHEBI:29985"/>
        <dbReference type="ChEBI" id="CHEBI:30616"/>
        <dbReference type="ChEBI" id="CHEBI:43474"/>
        <dbReference type="ChEBI" id="CHEBI:136572"/>
        <dbReference type="ChEBI" id="CHEBI:456216"/>
        <dbReference type="EC" id="6.3.2.17"/>
    </reaction>
</comment>
<evidence type="ECO:0000256" key="7">
    <source>
        <dbReference type="ARBA" id="ARBA00019357"/>
    </source>
</evidence>
<dbReference type="PANTHER" id="PTHR11136">
    <property type="entry name" value="FOLYLPOLYGLUTAMATE SYNTHASE-RELATED"/>
    <property type="match status" value="1"/>
</dbReference>
<evidence type="ECO:0000256" key="9">
    <source>
        <dbReference type="ARBA" id="ARBA00022723"/>
    </source>
</evidence>
<organism evidence="24 25">
    <name type="scientific">Venatoribacter cucullus</name>
    <dbReference type="NCBI Taxonomy" id="2661630"/>
    <lineage>
        <taxon>Bacteria</taxon>
        <taxon>Pseudomonadati</taxon>
        <taxon>Pseudomonadota</taxon>
        <taxon>Gammaproteobacteria</taxon>
        <taxon>Oceanospirillales</taxon>
        <taxon>Oceanospirillaceae</taxon>
        <taxon>Venatoribacter</taxon>
    </lineage>
</organism>
<dbReference type="NCBIfam" id="NF008101">
    <property type="entry name" value="PRK10846.1"/>
    <property type="match status" value="1"/>
</dbReference>
<dbReference type="GO" id="GO:0004326">
    <property type="term" value="F:tetrahydrofolylpolyglutamate synthase activity"/>
    <property type="evidence" value="ECO:0007669"/>
    <property type="project" value="UniProtKB-EC"/>
</dbReference>
<evidence type="ECO:0000256" key="6">
    <source>
        <dbReference type="ARBA" id="ARBA00013025"/>
    </source>
</evidence>
<evidence type="ECO:0000256" key="15">
    <source>
        <dbReference type="ARBA" id="ARBA00030592"/>
    </source>
</evidence>
<evidence type="ECO:0000256" key="18">
    <source>
        <dbReference type="ARBA" id="ARBA00047808"/>
    </source>
</evidence>
<comment type="catalytic activity">
    <reaction evidence="18">
        <text>10-formyltetrahydrofolyl-(gamma-L-Glu)(n) + L-glutamate + ATP = 10-formyltetrahydrofolyl-(gamma-L-Glu)(n+1) + ADP + phosphate + H(+)</text>
        <dbReference type="Rhea" id="RHEA:51904"/>
        <dbReference type="Rhea" id="RHEA-COMP:13088"/>
        <dbReference type="Rhea" id="RHEA-COMP:14300"/>
        <dbReference type="ChEBI" id="CHEBI:15378"/>
        <dbReference type="ChEBI" id="CHEBI:29985"/>
        <dbReference type="ChEBI" id="CHEBI:30616"/>
        <dbReference type="ChEBI" id="CHEBI:43474"/>
        <dbReference type="ChEBI" id="CHEBI:134413"/>
        <dbReference type="ChEBI" id="CHEBI:456216"/>
        <dbReference type="EC" id="6.3.2.17"/>
    </reaction>
</comment>
<keyword evidence="13" id="KW-0289">Folate biosynthesis</keyword>
<dbReference type="NCBIfam" id="TIGR01499">
    <property type="entry name" value="folC"/>
    <property type="match status" value="1"/>
</dbReference>
<dbReference type="GO" id="GO:0005737">
    <property type="term" value="C:cytoplasm"/>
    <property type="evidence" value="ECO:0007669"/>
    <property type="project" value="TreeGrafter"/>
</dbReference>
<evidence type="ECO:0000256" key="10">
    <source>
        <dbReference type="ARBA" id="ARBA00022741"/>
    </source>
</evidence>
<dbReference type="EC" id="6.3.2.17" evidence="6"/>
<comment type="catalytic activity">
    <reaction evidence="20">
        <text>7,8-dihydropteroate + L-glutamate + ATP = 7,8-dihydrofolate + ADP + phosphate + H(+)</text>
        <dbReference type="Rhea" id="RHEA:23584"/>
        <dbReference type="ChEBI" id="CHEBI:15378"/>
        <dbReference type="ChEBI" id="CHEBI:17839"/>
        <dbReference type="ChEBI" id="CHEBI:29985"/>
        <dbReference type="ChEBI" id="CHEBI:30616"/>
        <dbReference type="ChEBI" id="CHEBI:43474"/>
        <dbReference type="ChEBI" id="CHEBI:57451"/>
        <dbReference type="ChEBI" id="CHEBI:456216"/>
        <dbReference type="EC" id="6.3.2.12"/>
    </reaction>
</comment>
<dbReference type="SUPFAM" id="SSF53623">
    <property type="entry name" value="MurD-like peptide ligases, catalytic domain"/>
    <property type="match status" value="1"/>
</dbReference>
<comment type="pathway">
    <text evidence="2">Cofactor biosynthesis; tetrahydrofolate biosynthesis; 7,8-dihydrofolate from 2-amino-4-hydroxy-6-hydroxymethyl-7,8-dihydropteridine diphosphate and 4-aminobenzoate: step 2/2.</text>
</comment>
<dbReference type="Pfam" id="PF08245">
    <property type="entry name" value="Mur_ligase_M"/>
    <property type="match status" value="1"/>
</dbReference>
<keyword evidence="11 21" id="KW-0067">ATP-binding</keyword>
<dbReference type="EMBL" id="CP046056">
    <property type="protein sequence ID" value="QQD24264.1"/>
    <property type="molecule type" value="Genomic_DNA"/>
</dbReference>
<dbReference type="AlphaFoldDB" id="A0A9X7UWN0"/>
<evidence type="ECO:0000256" key="1">
    <source>
        <dbReference type="ARBA" id="ARBA00002714"/>
    </source>
</evidence>
<dbReference type="PIRSF" id="PIRSF001563">
    <property type="entry name" value="Folylpolyglu_synth"/>
    <property type="match status" value="1"/>
</dbReference>
<dbReference type="InterPro" id="IPR004101">
    <property type="entry name" value="Mur_ligase_C"/>
</dbReference>
<evidence type="ECO:0000256" key="4">
    <source>
        <dbReference type="ARBA" id="ARBA00008276"/>
    </source>
</evidence>
<dbReference type="InterPro" id="IPR036615">
    <property type="entry name" value="Mur_ligase_C_dom_sf"/>
</dbReference>
<gene>
    <name evidence="24" type="primary">folC</name>
    <name evidence="24" type="ORF">GJQ55_07130</name>
</gene>
<dbReference type="RefSeq" id="WP_228344304.1">
    <property type="nucleotide sequence ID" value="NZ_CP046056.1"/>
</dbReference>
<evidence type="ECO:0000259" key="22">
    <source>
        <dbReference type="Pfam" id="PF02875"/>
    </source>
</evidence>
<dbReference type="KEGG" id="vcw:GJQ55_07130"/>
<evidence type="ECO:0000256" key="21">
    <source>
        <dbReference type="PIRNR" id="PIRNR001563"/>
    </source>
</evidence>
<evidence type="ECO:0000256" key="8">
    <source>
        <dbReference type="ARBA" id="ARBA00022598"/>
    </source>
</evidence>